<dbReference type="PANTHER" id="PTHR46796:SF15">
    <property type="entry name" value="BLL1074 PROTEIN"/>
    <property type="match status" value="1"/>
</dbReference>
<dbReference type="OrthoDB" id="2559672at2"/>
<reference evidence="5 6" key="1">
    <citation type="submission" date="2018-06" db="EMBL/GenBank/DDBJ databases">
        <title>Genomic Encyclopedia of Type Strains, Phase III (KMG-III): the genomes of soil and plant-associated and newly described type strains.</title>
        <authorList>
            <person name="Whitman W."/>
        </authorList>
    </citation>
    <scope>NUCLEOTIDE SEQUENCE [LARGE SCALE GENOMIC DNA]</scope>
    <source>
        <strain evidence="5 6">CGMCC 4.7090</strain>
    </source>
</reference>
<dbReference type="SUPFAM" id="SSF46689">
    <property type="entry name" value="Homeodomain-like"/>
    <property type="match status" value="1"/>
</dbReference>
<dbReference type="Proteomes" id="UP000249341">
    <property type="component" value="Unassembled WGS sequence"/>
</dbReference>
<dbReference type="RefSeq" id="WP_111649534.1">
    <property type="nucleotide sequence ID" value="NZ_JACHWI010000002.1"/>
</dbReference>
<dbReference type="InterPro" id="IPR018060">
    <property type="entry name" value="HTH_AraC"/>
</dbReference>
<comment type="caution">
    <text evidence="5">The sequence shown here is derived from an EMBL/GenBank/DDBJ whole genome shotgun (WGS) entry which is preliminary data.</text>
</comment>
<dbReference type="Pfam" id="PF20240">
    <property type="entry name" value="DUF6597"/>
    <property type="match status" value="1"/>
</dbReference>
<keyword evidence="6" id="KW-1185">Reference proteome</keyword>
<accession>A0A327ZE72</accession>
<dbReference type="EMBL" id="QLMJ01000005">
    <property type="protein sequence ID" value="RAK38452.1"/>
    <property type="molecule type" value="Genomic_DNA"/>
</dbReference>
<keyword evidence="1" id="KW-0805">Transcription regulation</keyword>
<evidence type="ECO:0000256" key="3">
    <source>
        <dbReference type="ARBA" id="ARBA00023163"/>
    </source>
</evidence>
<protein>
    <submittedName>
        <fullName evidence="5">AraC family transcriptional regulator</fullName>
    </submittedName>
</protein>
<dbReference type="PANTHER" id="PTHR46796">
    <property type="entry name" value="HTH-TYPE TRANSCRIPTIONAL ACTIVATOR RHAS-RELATED"/>
    <property type="match status" value="1"/>
</dbReference>
<dbReference type="Gene3D" id="1.10.10.60">
    <property type="entry name" value="Homeodomain-like"/>
    <property type="match status" value="1"/>
</dbReference>
<dbReference type="GO" id="GO:0003700">
    <property type="term" value="F:DNA-binding transcription factor activity"/>
    <property type="evidence" value="ECO:0007669"/>
    <property type="project" value="InterPro"/>
</dbReference>
<proteinExistence type="predicted"/>
<evidence type="ECO:0000313" key="5">
    <source>
        <dbReference type="EMBL" id="RAK38452.1"/>
    </source>
</evidence>
<evidence type="ECO:0000259" key="4">
    <source>
        <dbReference type="PROSITE" id="PS01124"/>
    </source>
</evidence>
<evidence type="ECO:0000256" key="2">
    <source>
        <dbReference type="ARBA" id="ARBA00023125"/>
    </source>
</evidence>
<evidence type="ECO:0000313" key="6">
    <source>
        <dbReference type="Proteomes" id="UP000249341"/>
    </source>
</evidence>
<dbReference type="InterPro" id="IPR046532">
    <property type="entry name" value="DUF6597"/>
</dbReference>
<keyword evidence="2" id="KW-0238">DNA-binding</keyword>
<gene>
    <name evidence="5" type="ORF">B0I29_105400</name>
</gene>
<dbReference type="GO" id="GO:0043565">
    <property type="term" value="F:sequence-specific DNA binding"/>
    <property type="evidence" value="ECO:0007669"/>
    <property type="project" value="InterPro"/>
</dbReference>
<dbReference type="Pfam" id="PF12833">
    <property type="entry name" value="HTH_18"/>
    <property type="match status" value="1"/>
</dbReference>
<keyword evidence="3" id="KW-0804">Transcription</keyword>
<dbReference type="SMART" id="SM00342">
    <property type="entry name" value="HTH_ARAC"/>
    <property type="match status" value="1"/>
</dbReference>
<dbReference type="InterPro" id="IPR050204">
    <property type="entry name" value="AraC_XylS_family_regulators"/>
</dbReference>
<dbReference type="AlphaFoldDB" id="A0A327ZE72"/>
<dbReference type="InterPro" id="IPR009057">
    <property type="entry name" value="Homeodomain-like_sf"/>
</dbReference>
<evidence type="ECO:0000256" key="1">
    <source>
        <dbReference type="ARBA" id="ARBA00023015"/>
    </source>
</evidence>
<sequence length="278" mass="30072">MTVDEYAQARPAAPLRPFIGFYSGYRQRGLPPGRHRGLPSPYLTLIFTIDDPLVVAAHPDPRQAPGRFDALLGGLHLTPALITHDGRQSGVQVALSPDGCRALLGLPAAELANLDVDAAAVLGERFVGEIRERLVAAPDWPARFAVLDTMLGSLARDASGFHPIGYAYRRLLRHDVPIAELAGEVGWSGRHLTGRFHAELGVRPKQAARIARFDRARRSLRPGVLLADVAATHGYADQSHLVRDFQAFAGCSPTTWLADEFGFVQAMPLSPGDDGSHD</sequence>
<feature type="domain" description="HTH araC/xylS-type" evidence="4">
    <location>
        <begin position="162"/>
        <end position="259"/>
    </location>
</feature>
<name>A0A327ZE72_9ACTN</name>
<organism evidence="5 6">
    <name type="scientific">Actinoplanes lutulentus</name>
    <dbReference type="NCBI Taxonomy" id="1287878"/>
    <lineage>
        <taxon>Bacteria</taxon>
        <taxon>Bacillati</taxon>
        <taxon>Actinomycetota</taxon>
        <taxon>Actinomycetes</taxon>
        <taxon>Micromonosporales</taxon>
        <taxon>Micromonosporaceae</taxon>
        <taxon>Actinoplanes</taxon>
    </lineage>
</organism>
<dbReference type="PROSITE" id="PS01124">
    <property type="entry name" value="HTH_ARAC_FAMILY_2"/>
    <property type="match status" value="1"/>
</dbReference>